<sequence>MSFVFDDVDRFISGTVGAPGERAFFIQARYRSRLVTVALEKAQVAALAQRLEQVINGLKKADFSFRIENQSRDDGPLDTPIEPEFEVGAISMAWDEVDSTMTVELFEITSDEEEAENSLQVRLGIALCDAFVKRSKALVNSGRLPCPLCAIPIDPHGHLCPRANGYRR</sequence>
<protein>
    <submittedName>
        <fullName evidence="2">Unannotated protein</fullName>
    </submittedName>
</protein>
<dbReference type="Pfam" id="PF11290">
    <property type="entry name" value="DUF3090"/>
    <property type="match status" value="1"/>
</dbReference>
<dbReference type="AlphaFoldDB" id="A0A6J6XUL0"/>
<reference evidence="2" key="1">
    <citation type="submission" date="2020-05" db="EMBL/GenBank/DDBJ databases">
        <authorList>
            <person name="Chiriac C."/>
            <person name="Salcher M."/>
            <person name="Ghai R."/>
            <person name="Kavagutti S V."/>
        </authorList>
    </citation>
    <scope>NUCLEOTIDE SEQUENCE</scope>
</reference>
<gene>
    <name evidence="1" type="ORF">UFOPK2655_01155</name>
    <name evidence="2" type="ORF">UFOPK3077_00410</name>
    <name evidence="3" type="ORF">UFOPK3667_00480</name>
    <name evidence="4" type="ORF">UFOPK3903_00238</name>
    <name evidence="5" type="ORF">UFOPK4444_00909</name>
</gene>
<dbReference type="EMBL" id="CAEZYE010000075">
    <property type="protein sequence ID" value="CAB4718358.1"/>
    <property type="molecule type" value="Genomic_DNA"/>
</dbReference>
<dbReference type="EMBL" id="CAFBRZ010000049">
    <property type="protein sequence ID" value="CAB5154951.1"/>
    <property type="molecule type" value="Genomic_DNA"/>
</dbReference>
<evidence type="ECO:0000313" key="5">
    <source>
        <dbReference type="EMBL" id="CAB5154951.1"/>
    </source>
</evidence>
<dbReference type="EMBL" id="CAFBMU010000003">
    <property type="protein sequence ID" value="CAB4917621.1"/>
    <property type="molecule type" value="Genomic_DNA"/>
</dbReference>
<dbReference type="InterPro" id="IPR021441">
    <property type="entry name" value="DUF3090"/>
</dbReference>
<evidence type="ECO:0000313" key="2">
    <source>
        <dbReference type="EMBL" id="CAB4799244.1"/>
    </source>
</evidence>
<organism evidence="2">
    <name type="scientific">freshwater metagenome</name>
    <dbReference type="NCBI Taxonomy" id="449393"/>
    <lineage>
        <taxon>unclassified sequences</taxon>
        <taxon>metagenomes</taxon>
        <taxon>ecological metagenomes</taxon>
    </lineage>
</organism>
<proteinExistence type="predicted"/>
<dbReference type="NCBIfam" id="TIGR03847">
    <property type="entry name" value="conserved hypothetical protein"/>
    <property type="match status" value="1"/>
</dbReference>
<dbReference type="EMBL" id="CAFAAS010000003">
    <property type="protein sequence ID" value="CAB4799244.1"/>
    <property type="molecule type" value="Genomic_DNA"/>
</dbReference>
<dbReference type="EMBL" id="CAFBOD010000002">
    <property type="protein sequence ID" value="CAB4969332.1"/>
    <property type="molecule type" value="Genomic_DNA"/>
</dbReference>
<accession>A0A6J6XUL0</accession>
<evidence type="ECO:0000313" key="3">
    <source>
        <dbReference type="EMBL" id="CAB4917621.1"/>
    </source>
</evidence>
<name>A0A6J6XUL0_9ZZZZ</name>
<evidence type="ECO:0000313" key="1">
    <source>
        <dbReference type="EMBL" id="CAB4718358.1"/>
    </source>
</evidence>
<evidence type="ECO:0000313" key="4">
    <source>
        <dbReference type="EMBL" id="CAB4969332.1"/>
    </source>
</evidence>